<accession>A0AA44CB89</accession>
<dbReference type="Proteomes" id="UP001155840">
    <property type="component" value="Unassembled WGS sequence"/>
</dbReference>
<gene>
    <name evidence="2" type="ORF">G8E10_03300</name>
</gene>
<comment type="caution">
    <text evidence="2">The sequence shown here is derived from an EMBL/GenBank/DDBJ whole genome shotgun (WGS) entry which is preliminary data.</text>
</comment>
<organism evidence="2 3">
    <name type="scientific">Ferranicluibacter rubi</name>
    <dbReference type="NCBI Taxonomy" id="2715133"/>
    <lineage>
        <taxon>Bacteria</taxon>
        <taxon>Pseudomonadati</taxon>
        <taxon>Pseudomonadota</taxon>
        <taxon>Alphaproteobacteria</taxon>
        <taxon>Hyphomicrobiales</taxon>
        <taxon>Rhizobiaceae</taxon>
        <taxon>Ferranicluibacter</taxon>
    </lineage>
</organism>
<feature type="chain" id="PRO_5041324521" evidence="1">
    <location>
        <begin position="29"/>
        <end position="168"/>
    </location>
</feature>
<evidence type="ECO:0000313" key="3">
    <source>
        <dbReference type="Proteomes" id="UP001155840"/>
    </source>
</evidence>
<sequence>MHHRAFASLAVSAALLAGSFAVPNAARAQDAPYVDDRSDGAKLVQSLYNAIARKEYARAYAYFGDKPPAGDYASFVLGYKNTVDVEVKTGVVTQEGAAGSLYAPVPVAVRSVDKDGKERVFAGCYVTRIVNAAIQEPPFTPLHIESAELGEVKTPFAEAVPKVCHSPS</sequence>
<feature type="signal peptide" evidence="1">
    <location>
        <begin position="1"/>
        <end position="28"/>
    </location>
</feature>
<evidence type="ECO:0000313" key="2">
    <source>
        <dbReference type="EMBL" id="NHT74777.1"/>
    </source>
</evidence>
<dbReference type="EMBL" id="JAANCM010000001">
    <property type="protein sequence ID" value="NHT74777.1"/>
    <property type="molecule type" value="Genomic_DNA"/>
</dbReference>
<name>A0AA44CB89_9HYPH</name>
<protein>
    <submittedName>
        <fullName evidence="2">Uncharacterized protein</fullName>
    </submittedName>
</protein>
<keyword evidence="3" id="KW-1185">Reference proteome</keyword>
<keyword evidence="1" id="KW-0732">Signal</keyword>
<evidence type="ECO:0000256" key="1">
    <source>
        <dbReference type="SAM" id="SignalP"/>
    </source>
</evidence>
<dbReference type="AlphaFoldDB" id="A0AA44CB89"/>
<reference evidence="2" key="1">
    <citation type="submission" date="2020-03" db="EMBL/GenBank/DDBJ databases">
        <title>Ferranicluibacter endophyticum gen. nov., sp. nov., a new genus isolated from Rubus ulmifolius Schott. stem.</title>
        <authorList>
            <person name="Roca-Couso R."/>
            <person name="Flores-Felix J.D."/>
            <person name="Igual J.M."/>
            <person name="Rivas R."/>
        </authorList>
    </citation>
    <scope>NUCLEOTIDE SEQUENCE</scope>
    <source>
        <strain evidence="2">CRRU44</strain>
    </source>
</reference>
<proteinExistence type="predicted"/>
<dbReference type="RefSeq" id="WP_167126797.1">
    <property type="nucleotide sequence ID" value="NZ_JAANCM010000001.1"/>
</dbReference>